<keyword evidence="1" id="KW-0418">Kinase</keyword>
<comment type="caution">
    <text evidence="1">The sequence shown here is derived from an EMBL/GenBank/DDBJ whole genome shotgun (WGS) entry which is preliminary data.</text>
</comment>
<dbReference type="RefSeq" id="XP_018164886.1">
    <property type="nucleotide sequence ID" value="XM_018296524.1"/>
</dbReference>
<dbReference type="EMBL" id="LTAN01000001">
    <property type="protein sequence ID" value="OBR16369.1"/>
    <property type="molecule type" value="Genomic_DNA"/>
</dbReference>
<keyword evidence="2" id="KW-1185">Reference proteome</keyword>
<keyword evidence="1" id="KW-0808">Transferase</keyword>
<evidence type="ECO:0000313" key="1">
    <source>
        <dbReference type="EMBL" id="OBR16369.1"/>
    </source>
</evidence>
<dbReference type="GO" id="GO:0016301">
    <property type="term" value="F:kinase activity"/>
    <property type="evidence" value="ECO:0007669"/>
    <property type="project" value="UniProtKB-KW"/>
</dbReference>
<protein>
    <submittedName>
        <fullName evidence="1">Protein kinase</fullName>
    </submittedName>
</protein>
<organism evidence="1 2">
    <name type="scientific">Colletotrichum higginsianum (strain IMI 349063)</name>
    <name type="common">Crucifer anthracnose fungus</name>
    <dbReference type="NCBI Taxonomy" id="759273"/>
    <lineage>
        <taxon>Eukaryota</taxon>
        <taxon>Fungi</taxon>
        <taxon>Dikarya</taxon>
        <taxon>Ascomycota</taxon>
        <taxon>Pezizomycotina</taxon>
        <taxon>Sordariomycetes</taxon>
        <taxon>Hypocreomycetidae</taxon>
        <taxon>Glomerellales</taxon>
        <taxon>Glomerellaceae</taxon>
        <taxon>Colletotrichum</taxon>
        <taxon>Colletotrichum destructivum species complex</taxon>
    </lineage>
</organism>
<name>A0A1B7YWF0_COLHI</name>
<dbReference type="VEuPathDB" id="FungiDB:CH63R_01549"/>
<evidence type="ECO:0000313" key="2">
    <source>
        <dbReference type="Proteomes" id="UP000092177"/>
    </source>
</evidence>
<dbReference type="Proteomes" id="UP000092177">
    <property type="component" value="Chromosome 1"/>
</dbReference>
<dbReference type="KEGG" id="chig:CH63R_01549"/>
<sequence>MGDKNLRTFRYHPAPCRVVRRKQAGANEDHISSAVTIGASEGDWKSAFDQKTLGDVSASHEGLLILATRAAEEPITNSHETTILSKLPFSRPSWLQIMEKFHIHDSVARLINRNTAAEFSRSQMNPNNIDGLALSKFPCHQKEGFSLTVAVYNCRSSASWPGDIALSVTWFPKRWKWYAVFYGCDNATAKNIEHRLNNCEDATCHPLILLGIFAEVERRRQISLVDKGSLDFLSAVSSLNSTNHQLDDSDHASAGSRDNSLAIDPWLKLSHLKNGIQNWKDQLLKMVAHADELNESYFKSDSNSTVAVNELRSQMRRIGGRIKDRLEDIIRDCDEQMRKCQTNLDGIILADQMVR</sequence>
<reference evidence="2" key="1">
    <citation type="journal article" date="2017" name="BMC Genomics">
        <title>Gapless genome assembly of Colletotrichum higginsianum reveals chromosome structure and association of transposable elements with secondary metabolite gene clusters.</title>
        <authorList>
            <person name="Dallery J.-F."/>
            <person name="Lapalu N."/>
            <person name="Zampounis A."/>
            <person name="Pigne S."/>
            <person name="Luyten I."/>
            <person name="Amselem J."/>
            <person name="Wittenberg A.H.J."/>
            <person name="Zhou S."/>
            <person name="de Queiroz M.V."/>
            <person name="Robin G.P."/>
            <person name="Auger A."/>
            <person name="Hainaut M."/>
            <person name="Henrissat B."/>
            <person name="Kim K.-T."/>
            <person name="Lee Y.-H."/>
            <person name="Lespinet O."/>
            <person name="Schwartz D.C."/>
            <person name="Thon M.R."/>
            <person name="O'Connell R.J."/>
        </authorList>
    </citation>
    <scope>NUCLEOTIDE SEQUENCE [LARGE SCALE GENOMIC DNA]</scope>
    <source>
        <strain evidence="2">IMI 349063</strain>
    </source>
</reference>
<gene>
    <name evidence="1" type="ORF">CH63R_01549</name>
</gene>
<accession>A0A1B7YWF0</accession>
<dbReference type="GeneID" id="28860631"/>
<proteinExistence type="predicted"/>
<dbReference type="AlphaFoldDB" id="A0A1B7YWF0"/>